<evidence type="ECO:0000256" key="3">
    <source>
        <dbReference type="ARBA" id="ARBA00023008"/>
    </source>
</evidence>
<dbReference type="Gene3D" id="2.60.40.420">
    <property type="entry name" value="Cupredoxins - blue copper proteins"/>
    <property type="match status" value="1"/>
</dbReference>
<dbReference type="Proteomes" id="UP000198518">
    <property type="component" value="Unassembled WGS sequence"/>
</dbReference>
<organism evidence="5 6">
    <name type="scientific">Halobacterium jilantaiense</name>
    <dbReference type="NCBI Taxonomy" id="355548"/>
    <lineage>
        <taxon>Archaea</taxon>
        <taxon>Methanobacteriati</taxon>
        <taxon>Methanobacteriota</taxon>
        <taxon>Stenosarchaea group</taxon>
        <taxon>Halobacteria</taxon>
        <taxon>Halobacteriales</taxon>
        <taxon>Halobacteriaceae</taxon>
        <taxon>Halobacterium</taxon>
    </lineage>
</organism>
<dbReference type="PROSITE" id="PS00078">
    <property type="entry name" value="COX2"/>
    <property type="match status" value="1"/>
</dbReference>
<sequence>MRIHRFEKLWLAAAFVLIAAFIATIVYGSLGAGVAMVGDEGGTVDPGDPTASDNFREPGVYQTGDGEYAVYVEARQFAFAPGTNEPIRVPADAEVTFHVTSGDVTHGFELVGTNVNTMVIPGQVAELTVEFDEARTHHIVCHEYCGSAHHAMEGTVEVVPQDEFASQDVPEVSD</sequence>
<keyword evidence="2" id="KW-0479">Metal-binding</keyword>
<dbReference type="EMBL" id="FOJA01000001">
    <property type="protein sequence ID" value="SEW19131.1"/>
    <property type="molecule type" value="Genomic_DNA"/>
</dbReference>
<evidence type="ECO:0000256" key="2">
    <source>
        <dbReference type="ARBA" id="ARBA00022723"/>
    </source>
</evidence>
<protein>
    <submittedName>
        <fullName evidence="5">Cytochrome c oxidase subunit 2</fullName>
    </submittedName>
</protein>
<dbReference type="InterPro" id="IPR034214">
    <property type="entry name" value="Ba3_CcO_II_C"/>
</dbReference>
<dbReference type="GO" id="GO:0004129">
    <property type="term" value="F:cytochrome-c oxidase activity"/>
    <property type="evidence" value="ECO:0007669"/>
    <property type="project" value="InterPro"/>
</dbReference>
<dbReference type="Pfam" id="PF00116">
    <property type="entry name" value="COX2"/>
    <property type="match status" value="1"/>
</dbReference>
<dbReference type="GO" id="GO:0005507">
    <property type="term" value="F:copper ion binding"/>
    <property type="evidence" value="ECO:0007669"/>
    <property type="project" value="InterPro"/>
</dbReference>
<dbReference type="AlphaFoldDB" id="A0A1I0PX71"/>
<keyword evidence="3" id="KW-0186">Copper</keyword>
<proteinExistence type="predicted"/>
<feature type="domain" description="Cytochrome oxidase subunit II copper A binding" evidence="4">
    <location>
        <begin position="65"/>
        <end position="170"/>
    </location>
</feature>
<dbReference type="InterPro" id="IPR002429">
    <property type="entry name" value="CcO_II-like_C"/>
</dbReference>
<accession>A0A1I0PX71</accession>
<dbReference type="InterPro" id="IPR008972">
    <property type="entry name" value="Cupredoxin"/>
</dbReference>
<name>A0A1I0PX71_9EURY</name>
<evidence type="ECO:0000313" key="6">
    <source>
        <dbReference type="Proteomes" id="UP000198518"/>
    </source>
</evidence>
<dbReference type="RefSeq" id="WP_089669302.1">
    <property type="nucleotide sequence ID" value="NZ_FOJA01000001.1"/>
</dbReference>
<dbReference type="PROSITE" id="PS50857">
    <property type="entry name" value="COX2_CUA"/>
    <property type="match status" value="1"/>
</dbReference>
<reference evidence="5 6" key="1">
    <citation type="submission" date="2016-10" db="EMBL/GenBank/DDBJ databases">
        <authorList>
            <person name="de Groot N.N."/>
        </authorList>
    </citation>
    <scope>NUCLEOTIDE SEQUENCE [LARGE SCALE GENOMIC DNA]</scope>
    <source>
        <strain evidence="5 6">CGMCC 1.5337</strain>
    </source>
</reference>
<dbReference type="CDD" id="cd13913">
    <property type="entry name" value="ba3_CcO_II_C"/>
    <property type="match status" value="1"/>
</dbReference>
<dbReference type="InterPro" id="IPR051403">
    <property type="entry name" value="NosZ/Cyto_c_oxidase_sub2"/>
</dbReference>
<dbReference type="OrthoDB" id="27522at2157"/>
<dbReference type="GO" id="GO:0016020">
    <property type="term" value="C:membrane"/>
    <property type="evidence" value="ECO:0007669"/>
    <property type="project" value="InterPro"/>
</dbReference>
<keyword evidence="6" id="KW-1185">Reference proteome</keyword>
<dbReference type="InterPro" id="IPR001505">
    <property type="entry name" value="Copper_CuA"/>
</dbReference>
<gene>
    <name evidence="5" type="ORF">SAMN04487945_2059</name>
</gene>
<dbReference type="PANTHER" id="PTHR42838:SF2">
    <property type="entry name" value="NITROUS-OXIDE REDUCTASE"/>
    <property type="match status" value="1"/>
</dbReference>
<dbReference type="PANTHER" id="PTHR42838">
    <property type="entry name" value="CYTOCHROME C OXIDASE SUBUNIT II"/>
    <property type="match status" value="1"/>
</dbReference>
<evidence type="ECO:0000259" key="4">
    <source>
        <dbReference type="PROSITE" id="PS50857"/>
    </source>
</evidence>
<comment type="subcellular location">
    <subcellularLocation>
        <location evidence="1">Cell envelope</location>
    </subcellularLocation>
</comment>
<dbReference type="SUPFAM" id="SSF49503">
    <property type="entry name" value="Cupredoxins"/>
    <property type="match status" value="1"/>
</dbReference>
<evidence type="ECO:0000313" key="5">
    <source>
        <dbReference type="EMBL" id="SEW19131.1"/>
    </source>
</evidence>
<evidence type="ECO:0000256" key="1">
    <source>
        <dbReference type="ARBA" id="ARBA00004196"/>
    </source>
</evidence>
<dbReference type="STRING" id="355548.SAMN04487945_2059"/>